<proteinExistence type="predicted"/>
<evidence type="ECO:0000256" key="1">
    <source>
        <dbReference type="SAM" id="MobiDB-lite"/>
    </source>
</evidence>
<feature type="non-terminal residue" evidence="2">
    <location>
        <position position="57"/>
    </location>
</feature>
<dbReference type="Proteomes" id="UP000030656">
    <property type="component" value="Unassembled WGS sequence"/>
</dbReference>
<dbReference type="EMBL" id="KI927840">
    <property type="protein sequence ID" value="ETW31583.1"/>
    <property type="molecule type" value="Genomic_DNA"/>
</dbReference>
<feature type="compositionally biased region" description="Basic and acidic residues" evidence="1">
    <location>
        <begin position="36"/>
        <end position="45"/>
    </location>
</feature>
<sequence>AHSKNKLYMKPHTRTTTSRVLSECDLYMPNYDKDADMKSVKENFDRQTSQRFEEYEE</sequence>
<protein>
    <submittedName>
        <fullName evidence="2">Uncharacterized protein</fullName>
    </submittedName>
</protein>
<feature type="non-terminal residue" evidence="2">
    <location>
        <position position="1"/>
    </location>
</feature>
<accession>A0A024VTF0</accession>
<dbReference type="AlphaFoldDB" id="A0A024VTF0"/>
<reference evidence="2 3" key="1">
    <citation type="submission" date="2013-02" db="EMBL/GenBank/DDBJ databases">
        <title>The Genome Annotation of Plasmodium falciparum FCH/4.</title>
        <authorList>
            <consortium name="The Broad Institute Genome Sequencing Platform"/>
            <consortium name="The Broad Institute Genome Sequencing Center for Infectious Disease"/>
            <person name="Neafsey D."/>
            <person name="Hoffman S."/>
            <person name="Volkman S."/>
            <person name="Rosenthal P."/>
            <person name="Walker B."/>
            <person name="Young S.K."/>
            <person name="Zeng Q."/>
            <person name="Gargeya S."/>
            <person name="Fitzgerald M."/>
            <person name="Haas B."/>
            <person name="Abouelleil A."/>
            <person name="Allen A.W."/>
            <person name="Alvarado L."/>
            <person name="Arachchi H.M."/>
            <person name="Berlin A.M."/>
            <person name="Chapman S.B."/>
            <person name="Gainer-Dewar J."/>
            <person name="Goldberg J."/>
            <person name="Griggs A."/>
            <person name="Gujja S."/>
            <person name="Hansen M."/>
            <person name="Howarth C."/>
            <person name="Imamovic A."/>
            <person name="Ireland A."/>
            <person name="Larimer J."/>
            <person name="McCowan C."/>
            <person name="Murphy C."/>
            <person name="Pearson M."/>
            <person name="Poon T.W."/>
            <person name="Priest M."/>
            <person name="Roberts A."/>
            <person name="Saif S."/>
            <person name="Shea T."/>
            <person name="Sisk P."/>
            <person name="Sykes S."/>
            <person name="Wortman J."/>
            <person name="Nusbaum C."/>
            <person name="Birren B."/>
        </authorList>
    </citation>
    <scope>NUCLEOTIDE SEQUENCE [LARGE SCALE GENOMIC DNA]</scope>
    <source>
        <strain evidence="2 3">FCH/4</strain>
    </source>
</reference>
<organism evidence="2 3">
    <name type="scientific">Plasmodium falciparum FCH/4</name>
    <dbReference type="NCBI Taxonomy" id="1036724"/>
    <lineage>
        <taxon>Eukaryota</taxon>
        <taxon>Sar</taxon>
        <taxon>Alveolata</taxon>
        <taxon>Apicomplexa</taxon>
        <taxon>Aconoidasida</taxon>
        <taxon>Haemosporida</taxon>
        <taxon>Plasmodiidae</taxon>
        <taxon>Plasmodium</taxon>
        <taxon>Plasmodium (Laverania)</taxon>
    </lineage>
</organism>
<feature type="region of interest" description="Disordered" evidence="1">
    <location>
        <begin position="36"/>
        <end position="57"/>
    </location>
</feature>
<evidence type="ECO:0000313" key="2">
    <source>
        <dbReference type="EMBL" id="ETW31583.1"/>
    </source>
</evidence>
<evidence type="ECO:0000313" key="3">
    <source>
        <dbReference type="Proteomes" id="UP000030656"/>
    </source>
</evidence>
<gene>
    <name evidence="2" type="ORF">PFFCH_00983</name>
</gene>
<reference evidence="2 3" key="2">
    <citation type="submission" date="2013-02" db="EMBL/GenBank/DDBJ databases">
        <title>The Genome Sequence of Plasmodium falciparum FCH/4.</title>
        <authorList>
            <consortium name="The Broad Institute Genome Sequencing Platform"/>
            <consortium name="The Broad Institute Genome Sequencing Center for Infectious Disease"/>
            <person name="Neafsey D."/>
            <person name="Cheeseman I."/>
            <person name="Volkman S."/>
            <person name="Adams J."/>
            <person name="Walker B."/>
            <person name="Young S.K."/>
            <person name="Zeng Q."/>
            <person name="Gargeya S."/>
            <person name="Fitzgerald M."/>
            <person name="Haas B."/>
            <person name="Abouelleil A."/>
            <person name="Alvarado L."/>
            <person name="Arachchi H.M."/>
            <person name="Berlin A.M."/>
            <person name="Chapman S.B."/>
            <person name="Dewar J."/>
            <person name="Goldberg J."/>
            <person name="Griggs A."/>
            <person name="Gujja S."/>
            <person name="Hansen M."/>
            <person name="Howarth C."/>
            <person name="Imamovic A."/>
            <person name="Larimer J."/>
            <person name="McCowan C."/>
            <person name="Murphy C."/>
            <person name="Neiman D."/>
            <person name="Pearson M."/>
            <person name="Priest M."/>
            <person name="Roberts A."/>
            <person name="Saif S."/>
            <person name="Shea T."/>
            <person name="Sisk P."/>
            <person name="Sykes S."/>
            <person name="Wortman J."/>
            <person name="Nusbaum C."/>
            <person name="Birren B."/>
        </authorList>
    </citation>
    <scope>NUCLEOTIDE SEQUENCE [LARGE SCALE GENOMIC DNA]</scope>
    <source>
        <strain evidence="2 3">FCH/4</strain>
    </source>
</reference>
<dbReference type="Pfam" id="PF02009">
    <property type="entry name" value="RIFIN"/>
    <property type="match status" value="1"/>
</dbReference>
<dbReference type="InterPro" id="IPR006373">
    <property type="entry name" value="VSA_Rifin"/>
</dbReference>
<name>A0A024VTF0_PLAFA</name>